<feature type="region of interest" description="Disordered" evidence="7">
    <location>
        <begin position="1"/>
        <end position="80"/>
    </location>
</feature>
<keyword evidence="3" id="KW-0238">DNA-binding</keyword>
<reference evidence="10" key="1">
    <citation type="submission" date="2025-08" db="UniProtKB">
        <authorList>
            <consortium name="RefSeq"/>
        </authorList>
    </citation>
    <scope>IDENTIFICATION</scope>
</reference>
<feature type="region of interest" description="Disordered" evidence="7">
    <location>
        <begin position="716"/>
        <end position="843"/>
    </location>
</feature>
<organism evidence="9 10">
    <name type="scientific">Acanthaster planci</name>
    <name type="common">Crown-of-thorns starfish</name>
    <dbReference type="NCBI Taxonomy" id="133434"/>
    <lineage>
        <taxon>Eukaryota</taxon>
        <taxon>Metazoa</taxon>
        <taxon>Echinodermata</taxon>
        <taxon>Eleutherozoa</taxon>
        <taxon>Asterozoa</taxon>
        <taxon>Asteroidea</taxon>
        <taxon>Valvatacea</taxon>
        <taxon>Valvatida</taxon>
        <taxon>Acanthasteridae</taxon>
        <taxon>Acanthaster</taxon>
    </lineage>
</organism>
<feature type="compositionally biased region" description="Basic residues" evidence="7">
    <location>
        <begin position="816"/>
        <end position="826"/>
    </location>
</feature>
<feature type="compositionally biased region" description="Basic and acidic residues" evidence="7">
    <location>
        <begin position="1"/>
        <end position="21"/>
    </location>
</feature>
<feature type="compositionally biased region" description="Polar residues" evidence="7">
    <location>
        <begin position="559"/>
        <end position="569"/>
    </location>
</feature>
<dbReference type="Gene3D" id="4.10.280.10">
    <property type="entry name" value="Helix-loop-helix DNA-binding domain"/>
    <property type="match status" value="1"/>
</dbReference>
<dbReference type="PROSITE" id="PS50888">
    <property type="entry name" value="BHLH"/>
    <property type="match status" value="1"/>
</dbReference>
<evidence type="ECO:0000256" key="2">
    <source>
        <dbReference type="ARBA" id="ARBA00023015"/>
    </source>
</evidence>
<evidence type="ECO:0000256" key="4">
    <source>
        <dbReference type="ARBA" id="ARBA00023163"/>
    </source>
</evidence>
<keyword evidence="4" id="KW-0804">Transcription</keyword>
<dbReference type="InterPro" id="IPR036638">
    <property type="entry name" value="HLH_DNA-bd_sf"/>
</dbReference>
<feature type="region of interest" description="Disordered" evidence="7">
    <location>
        <begin position="680"/>
        <end position="703"/>
    </location>
</feature>
<feature type="region of interest" description="Disordered" evidence="7">
    <location>
        <begin position="532"/>
        <end position="580"/>
    </location>
</feature>
<feature type="compositionally biased region" description="Low complexity" evidence="7">
    <location>
        <begin position="881"/>
        <end position="898"/>
    </location>
</feature>
<dbReference type="CDD" id="cd21739">
    <property type="entry name" value="NES2-NLS_ChREBP-like"/>
    <property type="match status" value="1"/>
</dbReference>
<gene>
    <name evidence="10" type="primary">LOC110985997</name>
</gene>
<name>A0A8B7ZEG9_ACAPL</name>
<evidence type="ECO:0000313" key="10">
    <source>
        <dbReference type="RefSeq" id="XP_022103250.1"/>
    </source>
</evidence>
<feature type="region of interest" description="Disordered" evidence="7">
    <location>
        <begin position="917"/>
        <end position="946"/>
    </location>
</feature>
<protein>
    <submittedName>
        <fullName evidence="10">MLX-interacting protein-like isoform X1</fullName>
    </submittedName>
</protein>
<dbReference type="CDD" id="cd11405">
    <property type="entry name" value="bHLHzip_MLXIP_like"/>
    <property type="match status" value="1"/>
</dbReference>
<feature type="region of interest" description="Disordered" evidence="7">
    <location>
        <begin position="863"/>
        <end position="899"/>
    </location>
</feature>
<evidence type="ECO:0000256" key="5">
    <source>
        <dbReference type="ARBA" id="ARBA00023242"/>
    </source>
</evidence>
<feature type="compositionally biased region" description="Low complexity" evidence="7">
    <location>
        <begin position="834"/>
        <end position="843"/>
    </location>
</feature>
<keyword evidence="5" id="KW-0539">Nucleus</keyword>
<feature type="coiled-coil region" evidence="6">
    <location>
        <begin position="983"/>
        <end position="1024"/>
    </location>
</feature>
<feature type="compositionally biased region" description="Polar residues" evidence="7">
    <location>
        <begin position="496"/>
        <end position="506"/>
    </location>
</feature>
<evidence type="ECO:0000256" key="6">
    <source>
        <dbReference type="SAM" id="Coils"/>
    </source>
</evidence>
<feature type="region of interest" description="Disordered" evidence="7">
    <location>
        <begin position="486"/>
        <end position="506"/>
    </location>
</feature>
<evidence type="ECO:0000313" key="9">
    <source>
        <dbReference type="Proteomes" id="UP000694845"/>
    </source>
</evidence>
<dbReference type="InterPro" id="IPR011598">
    <property type="entry name" value="bHLH_dom"/>
</dbReference>
<dbReference type="AlphaFoldDB" id="A0A8B7ZEG9"/>
<dbReference type="PANTHER" id="PTHR15741">
    <property type="entry name" value="BASIC HELIX-LOOP-HELIX ZIP TRANSCRIPTION FACTOR"/>
    <property type="match status" value="1"/>
</dbReference>
<dbReference type="KEGG" id="aplc:110985997"/>
<dbReference type="GO" id="GO:0000981">
    <property type="term" value="F:DNA-binding transcription factor activity, RNA polymerase II-specific"/>
    <property type="evidence" value="ECO:0007669"/>
    <property type="project" value="TreeGrafter"/>
</dbReference>
<dbReference type="InterPro" id="IPR052207">
    <property type="entry name" value="Max-like/E-box_TFs"/>
</dbReference>
<keyword evidence="9" id="KW-1185">Reference proteome</keyword>
<feature type="compositionally biased region" description="Low complexity" evidence="7">
    <location>
        <begin position="693"/>
        <end position="703"/>
    </location>
</feature>
<dbReference type="SUPFAM" id="SSF47459">
    <property type="entry name" value="HLH, helix-loop-helix DNA-binding domain"/>
    <property type="match status" value="1"/>
</dbReference>
<keyword evidence="2" id="KW-0805">Transcription regulation</keyword>
<feature type="compositionally biased region" description="Low complexity" evidence="7">
    <location>
        <begin position="60"/>
        <end position="77"/>
    </location>
</feature>
<dbReference type="GO" id="GO:0000978">
    <property type="term" value="F:RNA polymerase II cis-regulatory region sequence-specific DNA binding"/>
    <property type="evidence" value="ECO:0007669"/>
    <property type="project" value="TreeGrafter"/>
</dbReference>
<comment type="subcellular location">
    <subcellularLocation>
        <location evidence="1">Nucleus</location>
    </subcellularLocation>
</comment>
<dbReference type="OrthoDB" id="6022628at2759"/>
<keyword evidence="6" id="KW-0175">Coiled coil</keyword>
<evidence type="ECO:0000256" key="1">
    <source>
        <dbReference type="ARBA" id="ARBA00004123"/>
    </source>
</evidence>
<evidence type="ECO:0000256" key="7">
    <source>
        <dbReference type="SAM" id="MobiDB-lite"/>
    </source>
</evidence>
<dbReference type="GO" id="GO:0005634">
    <property type="term" value="C:nucleus"/>
    <property type="evidence" value="ECO:0007669"/>
    <property type="project" value="UniProtKB-SubCell"/>
</dbReference>
<dbReference type="PANTHER" id="PTHR15741:SF37">
    <property type="entry name" value="LD38259P"/>
    <property type="match status" value="1"/>
</dbReference>
<feature type="compositionally biased region" description="Low complexity" evidence="7">
    <location>
        <begin position="532"/>
        <end position="543"/>
    </location>
</feature>
<proteinExistence type="predicted"/>
<sequence>MTRRDGDATIKMIRMDRQEPRPKKHSLGTESRDDTSPTSSASNMSKHRHDRDTARSTSNSLPGSRASSRPGSRMASRTNSQESIIDLFDSMTLAYSRNGQDGKGFQLISPKPRNLPHQRWTWADKLRINSAIWRCWHIQFVKGKKPMGCHFDSRLPESRPTLQADAIQSGRGTIGSIQYNQSQVGSVVRDYRRWRLYHMDTSKPGTNPSQVEPVENPEENAFKLDTPHPPLSPMAARTLLNDDLSKDFSDTLFISKKKHFTVLHPKKIARHVYNADIFQPGLMQLEPDFGDDFMDTLDSIQDTLCKTPTKVDLRSLIEFNEDLLGTESISAFSDSLLGPLTTVSEETTEAQQDPVPASVVSAPYLVTVSPRPASVARNLSFPSSPAAPISSSAQLWDQANFPMPTSAPASTTLKQFSASAFAPQSTSSASSAMTSGAGLGQMPPIFEVSGAGTGSGGMAMQVDVVPSLGQQNSSVTFSQSQVFSTAIPKQEPYSPSMATSPQSINTGMDISDALEIIAAQFQQQQQQQQKEWQQQQLQSSKQQVSTPSLQPAPQKLAVSGSQTSWSGVTTEGKLPISPTSNYTTQVEPNWPNSNLPQALPSTGMNWSLAGGMSAASVMMGGFPQGIMSQGGLSSSNMAFIQNAGGFPAGMIPDTMAPMDQNIILGAAYSQQNNTKQSLGLLESSHGLGGHGTPGHTTPGHKTPGHVTPGHVTPGHVTPGHVTPGHKTPGHVTPGHKTPGHVTPGQATPGYVTPGHVTPGHVTPGHVTPGHVTPGHVTPGHVTPGPLTPQMDESMEFEEFPFPSASKNSSSTSSSYKAKRERSHSRKNSHDRSPRVSQVSPRVSQVGFSDSASYTTFLGKSEAKDLGMPSPSEMSVNPFLPSSGHPSNVSSAASSPGSVTEGTEFELYDWIMDCQSKSFPAPQTKRRKTPENNGEKETRRRYKHLQSEHKRRFNIQSGLDEIQRVVPSLRNTSDSSKSSTATMLQKAHEHIMTLKAELKDLRDTTEKLREEIQALNTEIDSCQDELPDTGAPVTAQSDRQLYQMMETYTHQKVKQNWTFWIFSLIIQPLFETYLSAVSSSHVSDFDQTVQDWTEGHCRLKPLRKLVTAALTKVSKETSILMDPAALPAQIKEMATRDTDQRAHGKT</sequence>
<dbReference type="Pfam" id="PF00010">
    <property type="entry name" value="HLH"/>
    <property type="match status" value="1"/>
</dbReference>
<evidence type="ECO:0000259" key="8">
    <source>
        <dbReference type="PROSITE" id="PS50888"/>
    </source>
</evidence>
<dbReference type="GO" id="GO:0046983">
    <property type="term" value="F:protein dimerization activity"/>
    <property type="evidence" value="ECO:0007669"/>
    <property type="project" value="InterPro"/>
</dbReference>
<feature type="compositionally biased region" description="Basic and acidic residues" evidence="7">
    <location>
        <begin position="928"/>
        <end position="937"/>
    </location>
</feature>
<feature type="domain" description="BHLH" evidence="8">
    <location>
        <begin position="938"/>
        <end position="993"/>
    </location>
</feature>
<feature type="compositionally biased region" description="Low complexity" evidence="7">
    <location>
        <begin position="799"/>
        <end position="814"/>
    </location>
</feature>
<dbReference type="RefSeq" id="XP_022103250.1">
    <property type="nucleotide sequence ID" value="XM_022247558.1"/>
</dbReference>
<evidence type="ECO:0000256" key="3">
    <source>
        <dbReference type="ARBA" id="ARBA00023125"/>
    </source>
</evidence>
<dbReference type="SMART" id="SM00353">
    <property type="entry name" value="HLH"/>
    <property type="match status" value="1"/>
</dbReference>
<dbReference type="Proteomes" id="UP000694845">
    <property type="component" value="Unplaced"/>
</dbReference>
<accession>A0A8B7ZEG9</accession>
<dbReference type="GeneID" id="110985997"/>